<protein>
    <submittedName>
        <fullName evidence="2">YnbE-like lipoprotein</fullName>
    </submittedName>
</protein>
<proteinExistence type="predicted"/>
<evidence type="ECO:0000256" key="1">
    <source>
        <dbReference type="SAM" id="SignalP"/>
    </source>
</evidence>
<feature type="signal peptide" evidence="1">
    <location>
        <begin position="1"/>
        <end position="20"/>
    </location>
</feature>
<keyword evidence="1" id="KW-0732">Signal</keyword>
<dbReference type="InterPro" id="IPR025985">
    <property type="entry name" value="YnbE"/>
</dbReference>
<dbReference type="PROSITE" id="PS51257">
    <property type="entry name" value="PROKAR_LIPOPROTEIN"/>
    <property type="match status" value="1"/>
</dbReference>
<feature type="chain" id="PRO_5017409732" evidence="1">
    <location>
        <begin position="21"/>
        <end position="63"/>
    </location>
</feature>
<dbReference type="RefSeq" id="WP_090242284.1">
    <property type="nucleotide sequence ID" value="NZ_CAXBNE010000035.1"/>
</dbReference>
<evidence type="ECO:0000313" key="3">
    <source>
        <dbReference type="Proteomes" id="UP000243606"/>
    </source>
</evidence>
<organism evidence="2 3">
    <name type="scientific">Pseudomonas guineae</name>
    <dbReference type="NCBI Taxonomy" id="425504"/>
    <lineage>
        <taxon>Bacteria</taxon>
        <taxon>Pseudomonadati</taxon>
        <taxon>Pseudomonadota</taxon>
        <taxon>Gammaproteobacteria</taxon>
        <taxon>Pseudomonadales</taxon>
        <taxon>Pseudomonadaceae</taxon>
        <taxon>Pseudomonas</taxon>
    </lineage>
</organism>
<dbReference type="Pfam" id="PF13617">
    <property type="entry name" value="Lipoprotein_19"/>
    <property type="match status" value="1"/>
</dbReference>
<evidence type="ECO:0000313" key="2">
    <source>
        <dbReference type="EMBL" id="SFI57001.1"/>
    </source>
</evidence>
<accession>A0A1I3J9L8</accession>
<name>A0A1I3J9L8_9PSED</name>
<sequence>MRLRNCFAALLLGLISTACTPTVQLAMPNEPININLNVKIEHEIYIKVDKALDSMFSESSGLF</sequence>
<gene>
    <name evidence="2" type="ORF">SAMN05216206_2431</name>
</gene>
<dbReference type="AlphaFoldDB" id="A0A1I3J9L8"/>
<keyword evidence="2" id="KW-0449">Lipoprotein</keyword>
<dbReference type="EMBL" id="FOQL01000003">
    <property type="protein sequence ID" value="SFI57001.1"/>
    <property type="molecule type" value="Genomic_DNA"/>
</dbReference>
<dbReference type="STRING" id="425504.SAMN05216206_2431"/>
<keyword evidence="3" id="KW-1185">Reference proteome</keyword>
<dbReference type="OrthoDB" id="9807866at2"/>
<dbReference type="Proteomes" id="UP000243606">
    <property type="component" value="Unassembled WGS sequence"/>
</dbReference>
<reference evidence="3" key="1">
    <citation type="submission" date="2016-10" db="EMBL/GenBank/DDBJ databases">
        <authorList>
            <person name="Varghese N."/>
            <person name="Submissions S."/>
        </authorList>
    </citation>
    <scope>NUCLEOTIDE SEQUENCE [LARGE SCALE GENOMIC DNA]</scope>
    <source>
        <strain evidence="3">LMG 24016</strain>
    </source>
</reference>